<evidence type="ECO:0000256" key="1">
    <source>
        <dbReference type="ARBA" id="ARBA00004651"/>
    </source>
</evidence>
<dbReference type="HOGENOM" id="CLU_007946_15_13_11"/>
<feature type="transmembrane region" description="Helical" evidence="6">
    <location>
        <begin position="378"/>
        <end position="399"/>
    </location>
</feature>
<feature type="transmembrane region" description="Helical" evidence="6">
    <location>
        <begin position="147"/>
        <end position="168"/>
    </location>
</feature>
<dbReference type="GO" id="GO:0022857">
    <property type="term" value="F:transmembrane transporter activity"/>
    <property type="evidence" value="ECO:0007669"/>
    <property type="project" value="InterPro"/>
</dbReference>
<dbReference type="AlphaFoldDB" id="C7NLE8"/>
<feature type="transmembrane region" description="Helical" evidence="6">
    <location>
        <begin position="101"/>
        <end position="127"/>
    </location>
</feature>
<evidence type="ECO:0000256" key="6">
    <source>
        <dbReference type="SAM" id="Phobius"/>
    </source>
</evidence>
<dbReference type="STRING" id="478801.Ksed_21570"/>
<accession>C7NLE8</accession>
<feature type="transmembrane region" description="Helical" evidence="6">
    <location>
        <begin position="180"/>
        <end position="199"/>
    </location>
</feature>
<evidence type="ECO:0000313" key="8">
    <source>
        <dbReference type="Proteomes" id="UP000006666"/>
    </source>
</evidence>
<evidence type="ECO:0000256" key="4">
    <source>
        <dbReference type="ARBA" id="ARBA00022989"/>
    </source>
</evidence>
<feature type="transmembrane region" description="Helical" evidence="6">
    <location>
        <begin position="27"/>
        <end position="45"/>
    </location>
</feature>
<feature type="transmembrane region" description="Helical" evidence="6">
    <location>
        <begin position="300"/>
        <end position="333"/>
    </location>
</feature>
<dbReference type="Pfam" id="PF13520">
    <property type="entry name" value="AA_permease_2"/>
    <property type="match status" value="1"/>
</dbReference>
<dbReference type="InterPro" id="IPR050367">
    <property type="entry name" value="APC_superfamily"/>
</dbReference>
<dbReference type="EMBL" id="CP001686">
    <property type="protein sequence ID" value="ACV07144.1"/>
    <property type="molecule type" value="Genomic_DNA"/>
</dbReference>
<organism evidence="7 8">
    <name type="scientific">Kytococcus sedentarius (strain ATCC 14392 / DSM 20547 / JCM 11482 / CCUG 33030 / NBRC 15357 / NCTC 11040 / CCM 314 / 541)</name>
    <name type="common">Micrococcus sedentarius</name>
    <dbReference type="NCBI Taxonomy" id="478801"/>
    <lineage>
        <taxon>Bacteria</taxon>
        <taxon>Bacillati</taxon>
        <taxon>Actinomycetota</taxon>
        <taxon>Actinomycetes</taxon>
        <taxon>Micrococcales</taxon>
        <taxon>Kytococcaceae</taxon>
        <taxon>Kytococcus</taxon>
    </lineage>
</organism>
<feature type="transmembrane region" description="Helical" evidence="6">
    <location>
        <begin position="448"/>
        <end position="469"/>
    </location>
</feature>
<keyword evidence="5 6" id="KW-0472">Membrane</keyword>
<protein>
    <submittedName>
        <fullName evidence="7">Amino acid transporter</fullName>
    </submittedName>
</protein>
<dbReference type="InterPro" id="IPR002293">
    <property type="entry name" value="AA/rel_permease1"/>
</dbReference>
<dbReference type="PIRSF" id="PIRSF006060">
    <property type="entry name" value="AA_transporter"/>
    <property type="match status" value="1"/>
</dbReference>
<gene>
    <name evidence="7" type="ordered locus">Ksed_21570</name>
</gene>
<dbReference type="Gene3D" id="1.20.1740.10">
    <property type="entry name" value="Amino acid/polyamine transporter I"/>
    <property type="match status" value="1"/>
</dbReference>
<dbReference type="Proteomes" id="UP000006666">
    <property type="component" value="Chromosome"/>
</dbReference>
<feature type="transmembrane region" description="Helical" evidence="6">
    <location>
        <begin position="251"/>
        <end position="271"/>
    </location>
</feature>
<feature type="transmembrane region" description="Helical" evidence="6">
    <location>
        <begin position="424"/>
        <end position="442"/>
    </location>
</feature>
<dbReference type="PANTHER" id="PTHR42770:SF7">
    <property type="entry name" value="MEMBRANE PROTEIN"/>
    <property type="match status" value="1"/>
</dbReference>
<feature type="transmembrane region" description="Helical" evidence="6">
    <location>
        <begin position="353"/>
        <end position="372"/>
    </location>
</feature>
<name>C7NLE8_KYTSD</name>
<dbReference type="GO" id="GO:0005886">
    <property type="term" value="C:plasma membrane"/>
    <property type="evidence" value="ECO:0007669"/>
    <property type="project" value="UniProtKB-SubCell"/>
</dbReference>
<reference evidence="7 8" key="1">
    <citation type="journal article" date="2009" name="Stand. Genomic Sci.">
        <title>Complete genome sequence of Kytococcus sedentarius type strain (541).</title>
        <authorList>
            <person name="Sims D."/>
            <person name="Brettin T."/>
            <person name="Detter J.C."/>
            <person name="Han C."/>
            <person name="Lapidus A."/>
            <person name="Copeland A."/>
            <person name="Glavina Del Rio T."/>
            <person name="Nolan M."/>
            <person name="Chen F."/>
            <person name="Lucas S."/>
            <person name="Tice H."/>
            <person name="Cheng J.F."/>
            <person name="Bruce D."/>
            <person name="Goodwin L."/>
            <person name="Pitluck S."/>
            <person name="Ovchinnikova G."/>
            <person name="Pati A."/>
            <person name="Ivanova N."/>
            <person name="Mavrommatis K."/>
            <person name="Chen A."/>
            <person name="Palaniappan K."/>
            <person name="D'haeseleer P."/>
            <person name="Chain P."/>
            <person name="Bristow J."/>
            <person name="Eisen J.A."/>
            <person name="Markowitz V."/>
            <person name="Hugenholtz P."/>
            <person name="Schneider S."/>
            <person name="Goker M."/>
            <person name="Pukall R."/>
            <person name="Kyrpides N.C."/>
            <person name="Klenk H.P."/>
        </authorList>
    </citation>
    <scope>NUCLEOTIDE SEQUENCE [LARGE SCALE GENOMIC DNA]</scope>
    <source>
        <strain evidence="8">ATCC 14392 / DSM 20547 / JCM 11482 / CCUG 33030 / NBRC 15357 / NCTC 11040 / CCM 314 / 541</strain>
    </source>
</reference>
<feature type="transmembrane region" description="Helical" evidence="6">
    <location>
        <begin position="219"/>
        <end position="239"/>
    </location>
</feature>
<dbReference type="PANTHER" id="PTHR42770">
    <property type="entry name" value="AMINO ACID TRANSPORTER-RELATED"/>
    <property type="match status" value="1"/>
</dbReference>
<keyword evidence="2" id="KW-1003">Cell membrane</keyword>
<evidence type="ECO:0000313" key="7">
    <source>
        <dbReference type="EMBL" id="ACV07144.1"/>
    </source>
</evidence>
<sequence>MNNRATRQSSADLLEQRDSLDSTLKPHWVWAIALGSAIGWGAFVLPTDWLATAGPLGTAIGLTIGAALMCLIAVSYGILIRTFPVSGGEFAYAFNAFGRNHAFACGWFLTLGYASIVALNASAVALLFRRLLPDLVEWVPLWEIAGWQVYLGEVVVASLALVAFAVLNTRGTALSGRTQFLMVMAMLVGVALILVGVLIHPDGMWANVSPGFPEGVAPTAAILGIVAIAPWAFVGFDNVPQAAEEFDFPPAKAFALIVFAIVAAAAIYIAMTVATAASQKWEGLVASEPLWGTADGLSNLFGSVGLLVLGLSVAMGVSTGLNGFYVAASRLLFAMGRARVIPERFAGLNSHRAPAFAVVFVMAVCLLSPWFGRQALSWIVDMSSIGVTIAYTYTCLAAFKMLRWSNAPADPTEPEGSRSTVRKVLALLGALAGVCFLLLLLVPGSPAALKMPSLIALGVWVALGLVFWVSRRKAVAATSEEEMRTLILGEHLEKSDAVPSTTA</sequence>
<feature type="transmembrane region" description="Helical" evidence="6">
    <location>
        <begin position="57"/>
        <end position="80"/>
    </location>
</feature>
<dbReference type="eggNOG" id="COG0531">
    <property type="taxonomic scope" value="Bacteria"/>
</dbReference>
<dbReference type="KEGG" id="kse:Ksed_21570"/>
<keyword evidence="3 6" id="KW-0812">Transmembrane</keyword>
<evidence type="ECO:0000256" key="3">
    <source>
        <dbReference type="ARBA" id="ARBA00022692"/>
    </source>
</evidence>
<evidence type="ECO:0000256" key="5">
    <source>
        <dbReference type="ARBA" id="ARBA00023136"/>
    </source>
</evidence>
<comment type="subcellular location">
    <subcellularLocation>
        <location evidence="1">Cell membrane</location>
        <topology evidence="1">Multi-pass membrane protein</topology>
    </subcellularLocation>
</comment>
<evidence type="ECO:0000256" key="2">
    <source>
        <dbReference type="ARBA" id="ARBA00022475"/>
    </source>
</evidence>
<keyword evidence="8" id="KW-1185">Reference proteome</keyword>
<dbReference type="RefSeq" id="WP_015780079.1">
    <property type="nucleotide sequence ID" value="NC_013169.1"/>
</dbReference>
<proteinExistence type="predicted"/>
<keyword evidence="4 6" id="KW-1133">Transmembrane helix</keyword>